<dbReference type="EMBL" id="NTJD01000006">
    <property type="protein sequence ID" value="PCD76452.1"/>
    <property type="molecule type" value="Genomic_DNA"/>
</dbReference>
<evidence type="ECO:0000313" key="2">
    <source>
        <dbReference type="Proteomes" id="UP000243507"/>
    </source>
</evidence>
<dbReference type="GO" id="GO:0016740">
    <property type="term" value="F:transferase activity"/>
    <property type="evidence" value="ECO:0007669"/>
    <property type="project" value="UniProtKB-KW"/>
</dbReference>
<reference evidence="1 2" key="1">
    <citation type="submission" date="2017-09" db="EMBL/GenBank/DDBJ databases">
        <title>A multilocus sequence analysis scheme for characterization of bacteria in the genus Thioclava.</title>
        <authorList>
            <person name="Liu Y."/>
            <person name="Shao Z."/>
        </authorList>
    </citation>
    <scope>NUCLEOTIDE SEQUENCE [LARGE SCALE GENOMIC DNA]</scope>
    <source>
        <strain evidence="1 2">CAU 1312</strain>
    </source>
</reference>
<dbReference type="AlphaFoldDB" id="A0A2A4CQC5"/>
<organism evidence="1 2">
    <name type="scientific">Pseudothioclava arenosa</name>
    <dbReference type="NCBI Taxonomy" id="1795308"/>
    <lineage>
        <taxon>Bacteria</taxon>
        <taxon>Pseudomonadati</taxon>
        <taxon>Pseudomonadota</taxon>
        <taxon>Alphaproteobacteria</taxon>
        <taxon>Rhodobacterales</taxon>
        <taxon>Paracoccaceae</taxon>
        <taxon>Pseudothioclava</taxon>
    </lineage>
</organism>
<protein>
    <submittedName>
        <fullName evidence="1">Sulfotransferase family protein</fullName>
    </submittedName>
</protein>
<keyword evidence="2" id="KW-1185">Reference proteome</keyword>
<dbReference type="Gene3D" id="3.40.50.300">
    <property type="entry name" value="P-loop containing nucleotide triphosphate hydrolases"/>
    <property type="match status" value="1"/>
</dbReference>
<accession>A0A2A4CQC5</accession>
<dbReference type="InterPro" id="IPR027417">
    <property type="entry name" value="P-loop_NTPase"/>
</dbReference>
<gene>
    <name evidence="1" type="ORF">CLN94_09730</name>
</gene>
<evidence type="ECO:0000313" key="1">
    <source>
        <dbReference type="EMBL" id="PCD76452.1"/>
    </source>
</evidence>
<dbReference type="OrthoDB" id="547419at2"/>
<comment type="caution">
    <text evidence="1">The sequence shown here is derived from an EMBL/GenBank/DDBJ whole genome shotgun (WGS) entry which is preliminary data.</text>
</comment>
<dbReference type="Proteomes" id="UP000243507">
    <property type="component" value="Unassembled WGS sequence"/>
</dbReference>
<dbReference type="SUPFAM" id="SSF52540">
    <property type="entry name" value="P-loop containing nucleoside triphosphate hydrolases"/>
    <property type="match status" value="1"/>
</dbReference>
<sequence>MRKTLVLHIGHYKTGTTALQVFCANNAKALRKLGIDYTAEMRHLAKHSRPAFALLKAAGARTLMHGFRDPAPVEAIWAELFEAVHKSKAPQVLISSEEFMRLGAHPEAEALLARIFAAQRNALDVRIIAYLRAPQAHLRSWYNQLVKMNMPVPGFNETVRSVIEPIHYDYALALGPWLRLFGPEAVTIRPYTDALRKGDALFADFIAALGLPPQPLQKWALPEADVNPRMDDRLLELARVMRLLDVPKAQRGRMLERARGFLDLAGDPAADLTEISQRAQAGLEELAHLPGTQFDTKSLTGDLPQPEDPRIGEQAALLGLMLQDHRRLSHASDKKIDLLTKRVEALEAALSGTRT</sequence>
<keyword evidence="1" id="KW-0808">Transferase</keyword>
<proteinExistence type="predicted"/>
<dbReference type="RefSeq" id="WP_096433648.1">
    <property type="nucleotide sequence ID" value="NZ_NTJD01000006.1"/>
</dbReference>
<name>A0A2A4CQC5_9RHOB</name>